<dbReference type="AlphaFoldDB" id="A0A2G8KE25"/>
<dbReference type="SUPFAM" id="SSF47954">
    <property type="entry name" value="Cyclin-like"/>
    <property type="match status" value="2"/>
</dbReference>
<keyword evidence="3 7" id="KW-0195">Cyclin</keyword>
<name>A0A2G8KE25_STIJA</name>
<dbReference type="SMART" id="SM00385">
    <property type="entry name" value="CYCLIN"/>
    <property type="match status" value="1"/>
</dbReference>
<evidence type="ECO:0000259" key="8">
    <source>
        <dbReference type="SMART" id="SM00385"/>
    </source>
</evidence>
<dbReference type="Gene3D" id="1.10.472.10">
    <property type="entry name" value="Cyclin-like"/>
    <property type="match status" value="2"/>
</dbReference>
<comment type="function">
    <text evidence="5">Regulates CDK7, the catalytic subunit of the CDK-activating kinase (CAK) enzymatic complex. CAK activates the cyclin-associated kinases CDK1, CDK2, CDK4 and CDK6 by threonine phosphorylation. CAK complexed to the core-TFIIH basal transcription factor activates RNA polymerase II by serine phosphorylation of the repetitive C-terminal domain (CTD) of its large subunit (POLR2A), allowing its escape from the promoter and elongation of the transcripts. Involved in cell cycle control and in RNA transcription by RNA polymerase II. Its expression and activity are constant throughout the cell cycle.</text>
</comment>
<evidence type="ECO:0000256" key="7">
    <source>
        <dbReference type="RuleBase" id="RU000383"/>
    </source>
</evidence>
<dbReference type="GO" id="GO:0006351">
    <property type="term" value="P:DNA-templated transcription"/>
    <property type="evidence" value="ECO:0007669"/>
    <property type="project" value="InterPro"/>
</dbReference>
<organism evidence="9 10">
    <name type="scientific">Stichopus japonicus</name>
    <name type="common">Sea cucumber</name>
    <dbReference type="NCBI Taxonomy" id="307972"/>
    <lineage>
        <taxon>Eukaryota</taxon>
        <taxon>Metazoa</taxon>
        <taxon>Echinodermata</taxon>
        <taxon>Eleutherozoa</taxon>
        <taxon>Echinozoa</taxon>
        <taxon>Holothuroidea</taxon>
        <taxon>Aspidochirotacea</taxon>
        <taxon>Aspidochirotida</taxon>
        <taxon>Stichopodidae</taxon>
        <taxon>Apostichopus</taxon>
    </lineage>
</organism>
<dbReference type="OrthoDB" id="340962at2759"/>
<evidence type="ECO:0000256" key="4">
    <source>
        <dbReference type="ARBA" id="ARBA00023306"/>
    </source>
</evidence>
<accession>A0A2G8KE25</accession>
<evidence type="ECO:0000256" key="5">
    <source>
        <dbReference type="ARBA" id="ARBA00025343"/>
    </source>
</evidence>
<evidence type="ECO:0000313" key="10">
    <source>
        <dbReference type="Proteomes" id="UP000230750"/>
    </source>
</evidence>
<evidence type="ECO:0000256" key="6">
    <source>
        <dbReference type="ARBA" id="ARBA00026042"/>
    </source>
</evidence>
<dbReference type="Pfam" id="PF00134">
    <property type="entry name" value="Cyclin_N"/>
    <property type="match status" value="1"/>
</dbReference>
<dbReference type="Pfam" id="PF16899">
    <property type="entry name" value="Cyclin_C_2"/>
    <property type="match status" value="1"/>
</dbReference>
<reference evidence="9 10" key="1">
    <citation type="journal article" date="2017" name="PLoS Biol.">
        <title>The sea cucumber genome provides insights into morphological evolution and visceral regeneration.</title>
        <authorList>
            <person name="Zhang X."/>
            <person name="Sun L."/>
            <person name="Yuan J."/>
            <person name="Sun Y."/>
            <person name="Gao Y."/>
            <person name="Zhang L."/>
            <person name="Li S."/>
            <person name="Dai H."/>
            <person name="Hamel J.F."/>
            <person name="Liu C."/>
            <person name="Yu Y."/>
            <person name="Liu S."/>
            <person name="Lin W."/>
            <person name="Guo K."/>
            <person name="Jin S."/>
            <person name="Xu P."/>
            <person name="Storey K.B."/>
            <person name="Huan P."/>
            <person name="Zhang T."/>
            <person name="Zhou Y."/>
            <person name="Zhang J."/>
            <person name="Lin C."/>
            <person name="Li X."/>
            <person name="Xing L."/>
            <person name="Huo D."/>
            <person name="Sun M."/>
            <person name="Wang L."/>
            <person name="Mercier A."/>
            <person name="Li F."/>
            <person name="Yang H."/>
            <person name="Xiang J."/>
        </authorList>
    </citation>
    <scope>NUCLEOTIDE SEQUENCE [LARGE SCALE GENOMIC DNA]</scope>
    <source>
        <strain evidence="9">Shaxun</strain>
        <tissue evidence="9">Muscle</tissue>
    </source>
</reference>
<gene>
    <name evidence="9" type="ORF">BSL78_16882</name>
</gene>
<comment type="similarity">
    <text evidence="1">Belongs to the cyclin family. Cyclin C subfamily.</text>
</comment>
<dbReference type="InterPro" id="IPR027081">
    <property type="entry name" value="CyclinH/Ccl1"/>
</dbReference>
<evidence type="ECO:0000256" key="3">
    <source>
        <dbReference type="ARBA" id="ARBA00023127"/>
    </source>
</evidence>
<dbReference type="Proteomes" id="UP000230750">
    <property type="component" value="Unassembled WGS sequence"/>
</dbReference>
<dbReference type="CDD" id="cd20525">
    <property type="entry name" value="CYCLIN_CCNH_rpt2"/>
    <property type="match status" value="1"/>
</dbReference>
<dbReference type="GO" id="GO:0006357">
    <property type="term" value="P:regulation of transcription by RNA polymerase II"/>
    <property type="evidence" value="ECO:0007669"/>
    <property type="project" value="InterPro"/>
</dbReference>
<dbReference type="CDD" id="cd20524">
    <property type="entry name" value="CYCLIN_CCNH_rpt1"/>
    <property type="match status" value="1"/>
</dbReference>
<evidence type="ECO:0000256" key="2">
    <source>
        <dbReference type="ARBA" id="ARBA00019496"/>
    </source>
</evidence>
<dbReference type="InterPro" id="IPR036915">
    <property type="entry name" value="Cyclin-like_sf"/>
</dbReference>
<keyword evidence="10" id="KW-1185">Reference proteome</keyword>
<dbReference type="NCBIfam" id="TIGR00569">
    <property type="entry name" value="ccl1"/>
    <property type="match status" value="1"/>
</dbReference>
<dbReference type="GO" id="GO:0016538">
    <property type="term" value="F:cyclin-dependent protein serine/threonine kinase regulator activity"/>
    <property type="evidence" value="ECO:0007669"/>
    <property type="project" value="InterPro"/>
</dbReference>
<sequence>MFHSSSQRKHWIFSSPEEIHEQRKGVNEKYYKAHINRCKKKDPSSFFLRESEERSLLRYYEHLLRDFCRKFRPPMPVPVMGTACTYFKRFYMNNTVMDHHPKHIMLICVYLACKIEEFNVSISQFCDNLPRGNEEASENILNSELLVLQELNFQLTIHNPFRPLEGFLIDLKTRYPLLKEPELLRRGAEEFLHRCMASDAAFLFTPSQISLAAILTSASKQKMNIDRYVTESLLGGEKSENLKDIISTIKKIKQLVAQVPTVNFEEVKRLERKLEHCLNEEFNPESEIYKRRLQEQLDFEDDDGMMGSKIMKILIWTEKSSGKKEELPEMCLSRLEQKTTKFL</sequence>
<dbReference type="InterPro" id="IPR006671">
    <property type="entry name" value="Cyclin_N"/>
</dbReference>
<proteinExistence type="inferred from homology"/>
<evidence type="ECO:0000313" key="9">
    <source>
        <dbReference type="EMBL" id="PIK46254.1"/>
    </source>
</evidence>
<dbReference type="InterPro" id="IPR013763">
    <property type="entry name" value="Cyclin-like_dom"/>
</dbReference>
<comment type="subunit">
    <text evidence="6">Associates primarily with CDK7 and MAT1 to form the CAK complex. CAK can further associate with the core-TFIIH to form the TFIIH basal transcription factor.</text>
</comment>
<protein>
    <recommendedName>
        <fullName evidence="2">Cyclin-H</fullName>
    </recommendedName>
</protein>
<keyword evidence="4" id="KW-0131">Cell cycle</keyword>
<dbReference type="FunFam" id="1.10.472.10:FF:000029">
    <property type="entry name" value="Cyclin h"/>
    <property type="match status" value="1"/>
</dbReference>
<dbReference type="EMBL" id="MRZV01000657">
    <property type="protein sequence ID" value="PIK46254.1"/>
    <property type="molecule type" value="Genomic_DNA"/>
</dbReference>
<comment type="caution">
    <text evidence="9">The sequence shown here is derived from an EMBL/GenBank/DDBJ whole genome shotgun (WGS) entry which is preliminary data.</text>
</comment>
<dbReference type="GO" id="GO:0070985">
    <property type="term" value="C:transcription factor TFIIK complex"/>
    <property type="evidence" value="ECO:0007669"/>
    <property type="project" value="InterPro"/>
</dbReference>
<dbReference type="InterPro" id="IPR031658">
    <property type="entry name" value="Cyclin_C_2"/>
</dbReference>
<dbReference type="PANTHER" id="PTHR10026">
    <property type="entry name" value="CYCLIN"/>
    <property type="match status" value="1"/>
</dbReference>
<evidence type="ECO:0000256" key="1">
    <source>
        <dbReference type="ARBA" id="ARBA00008638"/>
    </source>
</evidence>
<feature type="domain" description="Cyclin-like" evidence="8">
    <location>
        <begin position="62"/>
        <end position="149"/>
    </location>
</feature>
<dbReference type="InterPro" id="IPR043198">
    <property type="entry name" value="Cyclin/Ssn8"/>
</dbReference>
<dbReference type="STRING" id="307972.A0A2G8KE25"/>